<dbReference type="STRING" id="366602.Caul_3333"/>
<sequence>MTTPIPTSPIQDTILSQLAAVAPGKSIDPMSVAKAIEPVRWQRVLGHVRTNAIELAREGKIVILRHNKPVNPEQFRGVYRLRLRMEGDPISFENVDDVADEEGGEE</sequence>
<dbReference type="EMBL" id="CP000927">
    <property type="protein sequence ID" value="ABZ72460.1"/>
    <property type="molecule type" value="Genomic_DNA"/>
</dbReference>
<evidence type="ECO:0008006" key="2">
    <source>
        <dbReference type="Google" id="ProtNLM"/>
    </source>
</evidence>
<protein>
    <recommendedName>
        <fullName evidence="2">DUF3253 domain-containing protein</fullName>
    </recommendedName>
</protein>
<name>B0T4T3_CAUSK</name>
<dbReference type="Pfam" id="PF11625">
    <property type="entry name" value="DUF3253"/>
    <property type="match status" value="1"/>
</dbReference>
<evidence type="ECO:0000313" key="1">
    <source>
        <dbReference type="EMBL" id="ABZ72460.1"/>
    </source>
</evidence>
<reference evidence="1" key="1">
    <citation type="submission" date="2008-01" db="EMBL/GenBank/DDBJ databases">
        <title>Complete sequence of chromosome of Caulobacter sp. K31.</title>
        <authorList>
            <consortium name="US DOE Joint Genome Institute"/>
            <person name="Copeland A."/>
            <person name="Lucas S."/>
            <person name="Lapidus A."/>
            <person name="Barry K."/>
            <person name="Glavina del Rio T."/>
            <person name="Dalin E."/>
            <person name="Tice H."/>
            <person name="Pitluck S."/>
            <person name="Bruce D."/>
            <person name="Goodwin L."/>
            <person name="Thompson L.S."/>
            <person name="Brettin T."/>
            <person name="Detter J.C."/>
            <person name="Han C."/>
            <person name="Schmutz J."/>
            <person name="Larimer F."/>
            <person name="Land M."/>
            <person name="Hauser L."/>
            <person name="Kyrpides N."/>
            <person name="Kim E."/>
            <person name="Stephens C."/>
            <person name="Richardson P."/>
        </authorList>
    </citation>
    <scope>NUCLEOTIDE SEQUENCE [LARGE SCALE GENOMIC DNA]</scope>
    <source>
        <strain evidence="1">K31</strain>
    </source>
</reference>
<dbReference type="KEGG" id="cak:Caul_3333"/>
<organism evidence="1">
    <name type="scientific">Caulobacter sp. (strain K31)</name>
    <dbReference type="NCBI Taxonomy" id="366602"/>
    <lineage>
        <taxon>Bacteria</taxon>
        <taxon>Pseudomonadati</taxon>
        <taxon>Pseudomonadota</taxon>
        <taxon>Alphaproteobacteria</taxon>
        <taxon>Caulobacterales</taxon>
        <taxon>Caulobacteraceae</taxon>
        <taxon>Caulobacter</taxon>
    </lineage>
</organism>
<dbReference type="eggNOG" id="ENOG5032Y1A">
    <property type="taxonomic scope" value="Bacteria"/>
</dbReference>
<dbReference type="Gene3D" id="1.10.10.10">
    <property type="entry name" value="Winged helix-like DNA-binding domain superfamily/Winged helix DNA-binding domain"/>
    <property type="match status" value="1"/>
</dbReference>
<accession>B0T4T3</accession>
<dbReference type="AlphaFoldDB" id="B0T4T3"/>
<dbReference type="HOGENOM" id="CLU_136716_3_1_5"/>
<gene>
    <name evidence="1" type="ordered locus">Caul_3333</name>
</gene>
<dbReference type="SUPFAM" id="SSF46785">
    <property type="entry name" value="Winged helix' DNA-binding domain"/>
    <property type="match status" value="1"/>
</dbReference>
<proteinExistence type="predicted"/>
<dbReference type="InterPro" id="IPR021660">
    <property type="entry name" value="DUF3253"/>
</dbReference>
<dbReference type="InterPro" id="IPR036388">
    <property type="entry name" value="WH-like_DNA-bd_sf"/>
</dbReference>
<dbReference type="InterPro" id="IPR036390">
    <property type="entry name" value="WH_DNA-bd_sf"/>
</dbReference>
<dbReference type="OrthoDB" id="7631458at2"/>